<dbReference type="InterPro" id="IPR051604">
    <property type="entry name" value="Ergot_Alk_Oxidoreductase"/>
</dbReference>
<dbReference type="OrthoDB" id="10254221at2759"/>
<dbReference type="PANTHER" id="PTHR43162">
    <property type="match status" value="1"/>
</dbReference>
<gene>
    <name evidence="2" type="ORF">LY90DRAFT_500777</name>
</gene>
<dbReference type="InterPro" id="IPR036291">
    <property type="entry name" value="NAD(P)-bd_dom_sf"/>
</dbReference>
<dbReference type="Gene3D" id="3.40.50.720">
    <property type="entry name" value="NAD(P)-binding Rossmann-like Domain"/>
    <property type="match status" value="1"/>
</dbReference>
<organism evidence="2 3">
    <name type="scientific">Neocallimastix californiae</name>
    <dbReference type="NCBI Taxonomy" id="1754190"/>
    <lineage>
        <taxon>Eukaryota</taxon>
        <taxon>Fungi</taxon>
        <taxon>Fungi incertae sedis</taxon>
        <taxon>Chytridiomycota</taxon>
        <taxon>Chytridiomycota incertae sedis</taxon>
        <taxon>Neocallimastigomycetes</taxon>
        <taxon>Neocallimastigales</taxon>
        <taxon>Neocallimastigaceae</taxon>
        <taxon>Neocallimastix</taxon>
    </lineage>
</organism>
<comment type="caution">
    <text evidence="2">The sequence shown here is derived from an EMBL/GenBank/DDBJ whole genome shotgun (WGS) entry which is preliminary data.</text>
</comment>
<feature type="region of interest" description="Disordered" evidence="1">
    <location>
        <begin position="1"/>
        <end position="20"/>
    </location>
</feature>
<name>A0A1Y2F5N5_9FUNG</name>
<feature type="compositionally biased region" description="Low complexity" evidence="1">
    <location>
        <begin position="7"/>
        <end position="19"/>
    </location>
</feature>
<keyword evidence="3" id="KW-1185">Reference proteome</keyword>
<protein>
    <submittedName>
        <fullName evidence="2">Uncharacterized protein</fullName>
    </submittedName>
</protein>
<evidence type="ECO:0000256" key="1">
    <source>
        <dbReference type="SAM" id="MobiDB-lite"/>
    </source>
</evidence>
<sequence>MVIEIENNSNSNNDNNSSSTRNGIFITNATGRIGLATLKALCQIQRNSHLSLGLIPEPIYIGIEKGEEKKEKEILEGNQISFQNFPFIKFIPINFKENAIKYETLEFLKTVQTIFVIPSTRNEKIEETMNILSSIESSKIPNILLFSILDPVDHKDKMRKQYYEFEDTLKSKIQNQHNGSKSGGGQQRYKILRAGFFMENLNYYKDEIKYEKRLSLPIGEGKIAPVSVNDVGIIASKILLNFDQYPKSIYSISGSQYFTGKDISQRLSQYLNQKITYQPDTILMDTQEMKDNLITNIIDIPQTSESRLHNTWLNEKGLNSRCLCHKPNDGKNEVESLLELCESIAHEQFNQISSDSQKNFGWMPMSFDQYLENLCKN</sequence>
<evidence type="ECO:0000313" key="2">
    <source>
        <dbReference type="EMBL" id="ORY79169.1"/>
    </source>
</evidence>
<dbReference type="Gene3D" id="3.90.25.10">
    <property type="entry name" value="UDP-galactose 4-epimerase, domain 1"/>
    <property type="match status" value="1"/>
</dbReference>
<dbReference type="EMBL" id="MCOG01000015">
    <property type="protein sequence ID" value="ORY79169.1"/>
    <property type="molecule type" value="Genomic_DNA"/>
</dbReference>
<proteinExistence type="predicted"/>
<evidence type="ECO:0000313" key="3">
    <source>
        <dbReference type="Proteomes" id="UP000193920"/>
    </source>
</evidence>
<reference evidence="2 3" key="1">
    <citation type="submission" date="2016-08" db="EMBL/GenBank/DDBJ databases">
        <title>A Parts List for Fungal Cellulosomes Revealed by Comparative Genomics.</title>
        <authorList>
            <consortium name="DOE Joint Genome Institute"/>
            <person name="Haitjema C.H."/>
            <person name="Gilmore S.P."/>
            <person name="Henske J.K."/>
            <person name="Solomon K.V."/>
            <person name="De Groot R."/>
            <person name="Kuo A."/>
            <person name="Mondo S.J."/>
            <person name="Salamov A.A."/>
            <person name="Labutti K."/>
            <person name="Zhao Z."/>
            <person name="Chiniquy J."/>
            <person name="Barry K."/>
            <person name="Brewer H.M."/>
            <person name="Purvine S.O."/>
            <person name="Wright A.T."/>
            <person name="Boxma B."/>
            <person name="Van Alen T."/>
            <person name="Hackstein J.H."/>
            <person name="Baker S.E."/>
            <person name="Grigoriev I.V."/>
            <person name="O'Malley M.A."/>
        </authorList>
    </citation>
    <scope>NUCLEOTIDE SEQUENCE [LARGE SCALE GENOMIC DNA]</scope>
    <source>
        <strain evidence="2 3">G1</strain>
    </source>
</reference>
<dbReference type="PANTHER" id="PTHR43162:SF1">
    <property type="entry name" value="PRESTALK A DIFFERENTIATION PROTEIN A"/>
    <property type="match status" value="1"/>
</dbReference>
<dbReference type="AlphaFoldDB" id="A0A1Y2F5N5"/>
<dbReference type="STRING" id="1754190.A0A1Y2F5N5"/>
<dbReference type="SUPFAM" id="SSF51735">
    <property type="entry name" value="NAD(P)-binding Rossmann-fold domains"/>
    <property type="match status" value="1"/>
</dbReference>
<accession>A0A1Y2F5N5</accession>
<dbReference type="Proteomes" id="UP000193920">
    <property type="component" value="Unassembled WGS sequence"/>
</dbReference>